<dbReference type="CDD" id="cd17731">
    <property type="entry name" value="BRCT_TopBP1_rpt2_like"/>
    <property type="match status" value="2"/>
</dbReference>
<dbReference type="EMBL" id="CM008973">
    <property type="protein sequence ID" value="PNW75174.1"/>
    <property type="molecule type" value="Genomic_DNA"/>
</dbReference>
<dbReference type="Gramene" id="PNW75174">
    <property type="protein sequence ID" value="PNW75174"/>
    <property type="gene ID" value="CHLRE_12g515900v5"/>
</dbReference>
<evidence type="ECO:0000313" key="5">
    <source>
        <dbReference type="Proteomes" id="UP000006906"/>
    </source>
</evidence>
<dbReference type="STRING" id="3055.A0A2K3D3Q7"/>
<name>A0A2K3D3Q7_CHLRE</name>
<dbReference type="InterPro" id="IPR036420">
    <property type="entry name" value="BRCT_dom_sf"/>
</dbReference>
<dbReference type="Proteomes" id="UP000006906">
    <property type="component" value="Chromosome 12"/>
</dbReference>
<evidence type="ECO:0000259" key="3">
    <source>
        <dbReference type="PROSITE" id="PS50172"/>
    </source>
</evidence>
<evidence type="ECO:0000256" key="2">
    <source>
        <dbReference type="SAM" id="MobiDB-lite"/>
    </source>
</evidence>
<dbReference type="InterPro" id="IPR001357">
    <property type="entry name" value="BRCT_dom"/>
</dbReference>
<feature type="domain" description="BRCT" evidence="3">
    <location>
        <begin position="619"/>
        <end position="702"/>
    </location>
</feature>
<reference evidence="4 5" key="1">
    <citation type="journal article" date="2007" name="Science">
        <title>The Chlamydomonas genome reveals the evolution of key animal and plant functions.</title>
        <authorList>
            <person name="Merchant S.S."/>
            <person name="Prochnik S.E."/>
            <person name="Vallon O."/>
            <person name="Harris E.H."/>
            <person name="Karpowicz S.J."/>
            <person name="Witman G.B."/>
            <person name="Terry A."/>
            <person name="Salamov A."/>
            <person name="Fritz-Laylin L.K."/>
            <person name="Marechal-Drouard L."/>
            <person name="Marshall W.F."/>
            <person name="Qu L.H."/>
            <person name="Nelson D.R."/>
            <person name="Sanderfoot A.A."/>
            <person name="Spalding M.H."/>
            <person name="Kapitonov V.V."/>
            <person name="Ren Q."/>
            <person name="Ferris P."/>
            <person name="Lindquist E."/>
            <person name="Shapiro H."/>
            <person name="Lucas S.M."/>
            <person name="Grimwood J."/>
            <person name="Schmutz J."/>
            <person name="Cardol P."/>
            <person name="Cerutti H."/>
            <person name="Chanfreau G."/>
            <person name="Chen C.L."/>
            <person name="Cognat V."/>
            <person name="Croft M.T."/>
            <person name="Dent R."/>
            <person name="Dutcher S."/>
            <person name="Fernandez E."/>
            <person name="Fukuzawa H."/>
            <person name="Gonzalez-Ballester D."/>
            <person name="Gonzalez-Halphen D."/>
            <person name="Hallmann A."/>
            <person name="Hanikenne M."/>
            <person name="Hippler M."/>
            <person name="Inwood W."/>
            <person name="Jabbari K."/>
            <person name="Kalanon M."/>
            <person name="Kuras R."/>
            <person name="Lefebvre P.A."/>
            <person name="Lemaire S.D."/>
            <person name="Lobanov A.V."/>
            <person name="Lohr M."/>
            <person name="Manuell A."/>
            <person name="Meier I."/>
            <person name="Mets L."/>
            <person name="Mittag M."/>
            <person name="Mittelmeier T."/>
            <person name="Moroney J.V."/>
            <person name="Moseley J."/>
            <person name="Napoli C."/>
            <person name="Nedelcu A.M."/>
            <person name="Niyogi K."/>
            <person name="Novoselov S.V."/>
            <person name="Paulsen I.T."/>
            <person name="Pazour G."/>
            <person name="Purton S."/>
            <person name="Ral J.P."/>
            <person name="Riano-Pachon D.M."/>
            <person name="Riekhof W."/>
            <person name="Rymarquis L."/>
            <person name="Schroda M."/>
            <person name="Stern D."/>
            <person name="Umen J."/>
            <person name="Willows R."/>
            <person name="Wilson N."/>
            <person name="Zimmer S.L."/>
            <person name="Allmer J."/>
            <person name="Balk J."/>
            <person name="Bisova K."/>
            <person name="Chen C.J."/>
            <person name="Elias M."/>
            <person name="Gendler K."/>
            <person name="Hauser C."/>
            <person name="Lamb M.R."/>
            <person name="Ledford H."/>
            <person name="Long J.C."/>
            <person name="Minagawa J."/>
            <person name="Page M.D."/>
            <person name="Pan J."/>
            <person name="Pootakham W."/>
            <person name="Roje S."/>
            <person name="Rose A."/>
            <person name="Stahlberg E."/>
            <person name="Terauchi A.M."/>
            <person name="Yang P."/>
            <person name="Ball S."/>
            <person name="Bowler C."/>
            <person name="Dieckmann C.L."/>
            <person name="Gladyshev V.N."/>
            <person name="Green P."/>
            <person name="Jorgensen R."/>
            <person name="Mayfield S."/>
            <person name="Mueller-Roeber B."/>
            <person name="Rajamani S."/>
            <person name="Sayre R.T."/>
            <person name="Brokstein P."/>
            <person name="Dubchak I."/>
            <person name="Goodstein D."/>
            <person name="Hornick L."/>
            <person name="Huang Y.W."/>
            <person name="Jhaveri J."/>
            <person name="Luo Y."/>
            <person name="Martinez D."/>
            <person name="Ngau W.C."/>
            <person name="Otillar B."/>
            <person name="Poliakov A."/>
            <person name="Porter A."/>
            <person name="Szajkowski L."/>
            <person name="Werner G."/>
            <person name="Zhou K."/>
            <person name="Grigoriev I.V."/>
            <person name="Rokhsar D.S."/>
            <person name="Grossman A.R."/>
        </authorList>
    </citation>
    <scope>NUCLEOTIDE SEQUENCE [LARGE SCALE GENOMIC DNA]</scope>
    <source>
        <strain evidence="5">CC-503</strain>
    </source>
</reference>
<dbReference type="GO" id="GO:0007095">
    <property type="term" value="P:mitotic G2 DNA damage checkpoint signaling"/>
    <property type="evidence" value="ECO:0000318"/>
    <property type="project" value="GO_Central"/>
</dbReference>
<dbReference type="GeneID" id="5728771"/>
<dbReference type="PaxDb" id="3055-EDO96528"/>
<feature type="region of interest" description="Disordered" evidence="2">
    <location>
        <begin position="834"/>
        <end position="868"/>
    </location>
</feature>
<dbReference type="PANTHER" id="PTHR13561">
    <property type="entry name" value="DNA REPLICATION REGULATOR DPB11-RELATED"/>
    <property type="match status" value="1"/>
</dbReference>
<feature type="region of interest" description="Disordered" evidence="2">
    <location>
        <begin position="999"/>
        <end position="1039"/>
    </location>
</feature>
<dbReference type="SUPFAM" id="SSF52113">
    <property type="entry name" value="BRCT domain"/>
    <property type="match status" value="3"/>
</dbReference>
<dbReference type="GO" id="GO:0033314">
    <property type="term" value="P:mitotic DNA replication checkpoint signaling"/>
    <property type="evidence" value="ECO:0000318"/>
    <property type="project" value="GO_Central"/>
</dbReference>
<dbReference type="OrthoDB" id="251770at2759"/>
<dbReference type="Pfam" id="PF12738">
    <property type="entry name" value="PTCB-BRCT"/>
    <property type="match status" value="2"/>
</dbReference>
<feature type="region of interest" description="Disordered" evidence="2">
    <location>
        <begin position="710"/>
        <end position="813"/>
    </location>
</feature>
<dbReference type="SMART" id="SM00292">
    <property type="entry name" value="BRCT"/>
    <property type="match status" value="4"/>
</dbReference>
<feature type="region of interest" description="Disordered" evidence="2">
    <location>
        <begin position="430"/>
        <end position="462"/>
    </location>
</feature>
<dbReference type="ExpressionAtlas" id="A0A2K3D3Q7">
    <property type="expression patterns" value="baseline and differential"/>
</dbReference>
<feature type="domain" description="BRCT" evidence="3">
    <location>
        <begin position="1"/>
        <end position="94"/>
    </location>
</feature>
<protein>
    <recommendedName>
        <fullName evidence="3">BRCT domain-containing protein</fullName>
    </recommendedName>
</protein>
<keyword evidence="5" id="KW-1185">Reference proteome</keyword>
<proteinExistence type="predicted"/>
<dbReference type="PROSITE" id="PS50172">
    <property type="entry name" value="BRCT"/>
    <property type="match status" value="5"/>
</dbReference>
<feature type="region of interest" description="Disordered" evidence="2">
    <location>
        <begin position="970"/>
        <end position="989"/>
    </location>
</feature>
<sequence length="1039" mass="107222">MALSGVGIVFGNIQEEAPQSLTETATALGASICHAELASQAQFLVASNVLKTADGRDPYLTALNLNPALVPVSTTWLTECVKQGGLVPHAPYVLAPLSGIRVSITNFGAKERDGVAKQLRSGGADYTAELYKTMTHLVSNKVGGNKYTHAKDWGLAVVHMDWVLACLKAGRRLDERPYSLDTYDPSRGPVTVAADITSCGADAGRPGSRANSTNRCAASVDAATGAVSAGQLGACIKGVVGPGGGNVGLARGGSAALGVGGPGRPPPGPSYYGGEATWDQPQYLAAQPQPQQVQPRALALPAEPPDDCYFLHWVRMYVVGASPIEQPQVLTAIRESGATREPLLLGSGGGGAGGAPPGHGVVTHIVFGSLLSVNEMSEVRQYLGEFREQVRLCKLDWLFECVNRRTYVEPEGRNAVTEKQLQTWISGGSAPTAVTAAGPGGAGRGARSREPSPAAGPGMAGAASGVPALDDYVPLDGDGNTRTMDSFAVRAGGGGGQAGVFSGLWFTLAAVAGTEEEAPATKLIRQGGGMVISASTDKTVRDPQKRFAVCPFSLPQSLVDRLSARGRDRGHTEFERVTPEQRVTLAWLKACLGRGELLPVNRLTPLFRPLPHVLPLPGFQGLTVAVSQFHVEQRDVLKTLIERLGGTFTDKLNRRCHYLVIQAAKGDKFVAAVKWGIPCVNATWVLESAYQGRALAEVMAFLPSDITPQEMEQKKREAAARSVGGGGGTSSQLGLASQHMGGLGPTQRPEGGQGNTGPAVPGAPKSMLASILADLGETTPPPQLPQRSTAGAAGAGATSHEAGQLKPLPVHKMDKAPLPPVAVPVSAAAAVAEAGGAAAGQPGQLHQPQEQGQPAEAEDDSPPDHAGAAASLMNFLHSNAVAAPEMACSQLEMPMLLPVLGLPSGMGGGGPTGSEGSMGGGAASSEPSRQLGTMKPPDDSITGAVTGVGRRSRKRNMTAAETTGVPSTKAVALPGRRGRNDEEEEEGFGVAMSQQVGYEAASLTSAPPRATRSSARLGRGGQGADAKENLIKAVQGNLK</sequence>
<accession>A0A2K3D3Q7</accession>
<feature type="compositionally biased region" description="Gly residues" evidence="2">
    <location>
        <begin position="906"/>
        <end position="922"/>
    </location>
</feature>
<dbReference type="KEGG" id="cre:CHLRE_12g515900v5"/>
<organism evidence="4 5">
    <name type="scientific">Chlamydomonas reinhardtii</name>
    <name type="common">Chlamydomonas smithii</name>
    <dbReference type="NCBI Taxonomy" id="3055"/>
    <lineage>
        <taxon>Eukaryota</taxon>
        <taxon>Viridiplantae</taxon>
        <taxon>Chlorophyta</taxon>
        <taxon>core chlorophytes</taxon>
        <taxon>Chlorophyceae</taxon>
        <taxon>CS clade</taxon>
        <taxon>Chlamydomonadales</taxon>
        <taxon>Chlamydomonadaceae</taxon>
        <taxon>Chlamydomonas</taxon>
    </lineage>
</organism>
<feature type="region of interest" description="Disordered" evidence="2">
    <location>
        <begin position="906"/>
        <end position="965"/>
    </location>
</feature>
<keyword evidence="1" id="KW-0677">Repeat</keyword>
<feature type="compositionally biased region" description="Low complexity" evidence="2">
    <location>
        <begin position="834"/>
        <end position="855"/>
    </location>
</feature>
<dbReference type="InterPro" id="IPR059215">
    <property type="entry name" value="BRCT2_TopBP1-like"/>
</dbReference>
<dbReference type="InParanoid" id="A0A2K3D3Q7"/>
<gene>
    <name evidence="4" type="ORF">CHLRE_12g515900v5</name>
</gene>
<feature type="domain" description="BRCT" evidence="3">
    <location>
        <begin position="496"/>
        <end position="605"/>
    </location>
</feature>
<evidence type="ECO:0000256" key="1">
    <source>
        <dbReference type="ARBA" id="ARBA00022737"/>
    </source>
</evidence>
<dbReference type="AlphaFoldDB" id="A0A2K3D3Q7"/>
<evidence type="ECO:0000313" key="4">
    <source>
        <dbReference type="EMBL" id="PNW75174.1"/>
    </source>
</evidence>
<dbReference type="RefSeq" id="XP_001703232.2">
    <property type="nucleotide sequence ID" value="XM_001703180.2"/>
</dbReference>
<dbReference type="Gene3D" id="3.40.50.10190">
    <property type="entry name" value="BRCT domain"/>
    <property type="match status" value="4"/>
</dbReference>
<dbReference type="FunCoup" id="A0A2K3D3Q7">
    <property type="interactions" value="634"/>
</dbReference>
<feature type="domain" description="BRCT" evidence="3">
    <location>
        <begin position="92"/>
        <end position="180"/>
    </location>
</feature>
<feature type="compositionally biased region" description="Low complexity" evidence="2">
    <location>
        <begin position="451"/>
        <end position="462"/>
    </location>
</feature>
<feature type="domain" description="BRCT" evidence="3">
    <location>
        <begin position="314"/>
        <end position="415"/>
    </location>
</feature>
<dbReference type="GO" id="GO:0006270">
    <property type="term" value="P:DNA replication initiation"/>
    <property type="evidence" value="ECO:0000318"/>
    <property type="project" value="GO_Central"/>
</dbReference>
<dbReference type="PANTHER" id="PTHR13561:SF20">
    <property type="entry name" value="DNA TOPOISOMERASE 2-BINDING PROTEIN 1"/>
    <property type="match status" value="1"/>
</dbReference>